<evidence type="ECO:0000259" key="2">
    <source>
        <dbReference type="PROSITE" id="PS50943"/>
    </source>
</evidence>
<dbReference type="Gene3D" id="1.10.260.40">
    <property type="entry name" value="lambda repressor-like DNA-binding domains"/>
    <property type="match status" value="1"/>
</dbReference>
<dbReference type="PANTHER" id="PTHR46797">
    <property type="entry name" value="HTH-TYPE TRANSCRIPTIONAL REGULATOR"/>
    <property type="match status" value="1"/>
</dbReference>
<dbReference type="PROSITE" id="PS50943">
    <property type="entry name" value="HTH_CROC1"/>
    <property type="match status" value="1"/>
</dbReference>
<dbReference type="CDD" id="cd00093">
    <property type="entry name" value="HTH_XRE"/>
    <property type="match status" value="1"/>
</dbReference>
<evidence type="ECO:0000256" key="1">
    <source>
        <dbReference type="ARBA" id="ARBA00023125"/>
    </source>
</evidence>
<dbReference type="Gene3D" id="2.60.120.10">
    <property type="entry name" value="Jelly Rolls"/>
    <property type="match status" value="1"/>
</dbReference>
<dbReference type="CDD" id="cd02209">
    <property type="entry name" value="cupin_XRE_C"/>
    <property type="match status" value="1"/>
</dbReference>
<dbReference type="PANTHER" id="PTHR46797:SF10">
    <property type="entry name" value="BLR1115 PROTEIN"/>
    <property type="match status" value="1"/>
</dbReference>
<comment type="caution">
    <text evidence="3">The sequence shown here is derived from an EMBL/GenBank/DDBJ whole genome shotgun (WGS) entry which is preliminary data.</text>
</comment>
<evidence type="ECO:0000313" key="4">
    <source>
        <dbReference type="Proteomes" id="UP001210720"/>
    </source>
</evidence>
<dbReference type="EMBL" id="JAQIOY010000003">
    <property type="protein sequence ID" value="MDA7425293.1"/>
    <property type="molecule type" value="Genomic_DNA"/>
</dbReference>
<keyword evidence="1" id="KW-0238">DNA-binding</keyword>
<feature type="domain" description="HTH cro/C1-type" evidence="2">
    <location>
        <begin position="13"/>
        <end position="67"/>
    </location>
</feature>
<gene>
    <name evidence="3" type="ORF">PFY00_11185</name>
</gene>
<dbReference type="InterPro" id="IPR011051">
    <property type="entry name" value="RmlC_Cupin_sf"/>
</dbReference>
<dbReference type="SMART" id="SM00530">
    <property type="entry name" value="HTH_XRE"/>
    <property type="match status" value="1"/>
</dbReference>
<dbReference type="InterPro" id="IPR050807">
    <property type="entry name" value="TransReg_Diox_bact_type"/>
</dbReference>
<dbReference type="RefSeq" id="WP_271432633.1">
    <property type="nucleotide sequence ID" value="NZ_JAQIOY010000003.1"/>
</dbReference>
<dbReference type="InterPro" id="IPR014710">
    <property type="entry name" value="RmlC-like_jellyroll"/>
</dbReference>
<reference evidence="3 4" key="1">
    <citation type="submission" date="2023-01" db="EMBL/GenBank/DDBJ databases">
        <title>Thalassococcus onchidii sp. nov., isolated from a marine invertebrate from the South China Sea.</title>
        <authorList>
            <person name="Xu S."/>
            <person name="Liu Z."/>
            <person name="Xu Y."/>
        </authorList>
    </citation>
    <scope>NUCLEOTIDE SEQUENCE [LARGE SCALE GENOMIC DNA]</scope>
    <source>
        <strain evidence="3 4">KCTC 32084</strain>
    </source>
</reference>
<dbReference type="SUPFAM" id="SSF47413">
    <property type="entry name" value="lambda repressor-like DNA-binding domains"/>
    <property type="match status" value="1"/>
</dbReference>
<accession>A0ABT4XU08</accession>
<dbReference type="Proteomes" id="UP001210720">
    <property type="component" value="Unassembled WGS sequence"/>
</dbReference>
<organism evidence="3 4">
    <name type="scientific">Thalassococcus lentus</name>
    <dbReference type="NCBI Taxonomy" id="1210524"/>
    <lineage>
        <taxon>Bacteria</taxon>
        <taxon>Pseudomonadati</taxon>
        <taxon>Pseudomonadota</taxon>
        <taxon>Alphaproteobacteria</taxon>
        <taxon>Rhodobacterales</taxon>
        <taxon>Roseobacteraceae</taxon>
        <taxon>Thalassococcus</taxon>
    </lineage>
</organism>
<protein>
    <submittedName>
        <fullName evidence="3">XRE family transcriptional regulator</fullName>
    </submittedName>
</protein>
<dbReference type="Pfam" id="PF01381">
    <property type="entry name" value="HTH_3"/>
    <property type="match status" value="1"/>
</dbReference>
<keyword evidence="4" id="KW-1185">Reference proteome</keyword>
<proteinExistence type="predicted"/>
<dbReference type="SUPFAM" id="SSF51182">
    <property type="entry name" value="RmlC-like cupins"/>
    <property type="match status" value="1"/>
</dbReference>
<dbReference type="InterPro" id="IPR001387">
    <property type="entry name" value="Cro/C1-type_HTH"/>
</dbReference>
<evidence type="ECO:0000313" key="3">
    <source>
        <dbReference type="EMBL" id="MDA7425293.1"/>
    </source>
</evidence>
<dbReference type="InterPro" id="IPR010982">
    <property type="entry name" value="Lambda_DNA-bd_dom_sf"/>
</dbReference>
<sequence length="185" mass="19975">MTATLNQRLADCLSALRAQRGWTLDQLAGVSGVSRAALSRLENAEVSPSADVLWKLAGAHEMTLSRLMSLAEDGFTPHVRRDDQPTWRDENSGFTRRVVSPGSGSLGVEIVECKLPPGTELGYDAPPAAGQEHHLVMISGYMKVLNDEGSYDLGPGDSLRYKLYGPSHFVTAKGQGARYLMCLVG</sequence>
<name>A0ABT4XU08_9RHOB</name>